<dbReference type="InParanoid" id="A0A7J7C5B6"/>
<dbReference type="InterPro" id="IPR019191">
    <property type="entry name" value="Essential_protein_Yae1_N"/>
</dbReference>
<reference evidence="6 7" key="1">
    <citation type="journal article" date="2020" name="Nat. Commun.">
        <title>Genome of Tripterygium wilfordii and identification of cytochrome P450 involved in triptolide biosynthesis.</title>
        <authorList>
            <person name="Tu L."/>
            <person name="Su P."/>
            <person name="Zhang Z."/>
            <person name="Gao L."/>
            <person name="Wang J."/>
            <person name="Hu T."/>
            <person name="Zhou J."/>
            <person name="Zhang Y."/>
            <person name="Zhao Y."/>
            <person name="Liu Y."/>
            <person name="Song Y."/>
            <person name="Tong Y."/>
            <person name="Lu Y."/>
            <person name="Yang J."/>
            <person name="Xu C."/>
            <person name="Jia M."/>
            <person name="Peters R.J."/>
            <person name="Huang L."/>
            <person name="Gao W."/>
        </authorList>
    </citation>
    <scope>NUCLEOTIDE SEQUENCE [LARGE SCALE GENOMIC DNA]</scope>
    <source>
        <strain evidence="7">cv. XIE 37</strain>
        <tissue evidence="6">Leaf</tissue>
    </source>
</reference>
<evidence type="ECO:0000259" key="5">
    <source>
        <dbReference type="Pfam" id="PF09811"/>
    </source>
</evidence>
<keyword evidence="7" id="KW-1185">Reference proteome</keyword>
<evidence type="ECO:0000256" key="1">
    <source>
        <dbReference type="ARBA" id="ARBA00004123"/>
    </source>
</evidence>
<evidence type="ECO:0000313" key="7">
    <source>
        <dbReference type="Proteomes" id="UP000593562"/>
    </source>
</evidence>
<protein>
    <recommendedName>
        <fullName evidence="5">Essential protein Yae1 N-terminal domain-containing protein</fullName>
    </recommendedName>
</protein>
<evidence type="ECO:0000256" key="3">
    <source>
        <dbReference type="ARBA" id="ARBA00022490"/>
    </source>
</evidence>
<dbReference type="PANTHER" id="PTHR18829">
    <property type="entry name" value="PROTEIN YAE1 HOMOLOG"/>
    <property type="match status" value="1"/>
</dbReference>
<comment type="caution">
    <text evidence="6">The sequence shown here is derived from an EMBL/GenBank/DDBJ whole genome shotgun (WGS) entry which is preliminary data.</text>
</comment>
<dbReference type="Proteomes" id="UP000593562">
    <property type="component" value="Unassembled WGS sequence"/>
</dbReference>
<keyword evidence="3" id="KW-0963">Cytoplasm</keyword>
<dbReference type="InterPro" id="IPR038881">
    <property type="entry name" value="Yae1-like"/>
</dbReference>
<dbReference type="EMBL" id="JAAARO010000021">
    <property type="protein sequence ID" value="KAF5729302.1"/>
    <property type="molecule type" value="Genomic_DNA"/>
</dbReference>
<dbReference type="GO" id="GO:0005634">
    <property type="term" value="C:nucleus"/>
    <property type="evidence" value="ECO:0007669"/>
    <property type="project" value="UniProtKB-SubCell"/>
</dbReference>
<feature type="domain" description="Essential protein Yae1 N-terminal" evidence="5">
    <location>
        <begin position="181"/>
        <end position="218"/>
    </location>
</feature>
<proteinExistence type="predicted"/>
<evidence type="ECO:0000313" key="6">
    <source>
        <dbReference type="EMBL" id="KAF5729302.1"/>
    </source>
</evidence>
<evidence type="ECO:0000256" key="4">
    <source>
        <dbReference type="ARBA" id="ARBA00023242"/>
    </source>
</evidence>
<organism evidence="6 7">
    <name type="scientific">Tripterygium wilfordii</name>
    <name type="common">Thunder God vine</name>
    <dbReference type="NCBI Taxonomy" id="458696"/>
    <lineage>
        <taxon>Eukaryota</taxon>
        <taxon>Viridiplantae</taxon>
        <taxon>Streptophyta</taxon>
        <taxon>Embryophyta</taxon>
        <taxon>Tracheophyta</taxon>
        <taxon>Spermatophyta</taxon>
        <taxon>Magnoliopsida</taxon>
        <taxon>eudicotyledons</taxon>
        <taxon>Gunneridae</taxon>
        <taxon>Pentapetalae</taxon>
        <taxon>rosids</taxon>
        <taxon>fabids</taxon>
        <taxon>Celastrales</taxon>
        <taxon>Celastraceae</taxon>
        <taxon>Tripterygium</taxon>
    </lineage>
</organism>
<keyword evidence="4" id="KW-0539">Nucleus</keyword>
<sequence length="320" mass="36190">MGLKSRKHEQSQLAGLQLHWSRRWWISACASPILIVLSLQASYAYPSNDETLILILIPFFAKSSKFANYSGKFIEFLTCGRRMEAEITEEELARCTQIQNTCEKKGMQMDGKFAKELYSEALDVSKVELNPLKNSNGFDDGVCEDEDGSFSFWGGLDEDLDKDSDLDREWQRRHGQFHTIGYRDGLIAGKESSSQEGFNIGFKESVPIGYNLGLVRGVTSALACLPDKLKDRLFETQEIRDKFDDFNKSVRSLSTTDALKLFHDDILKKKEIHQSEGAGASSTSDLQEQTSNCSHLENYVGKFQSLLLESPELKVRILRD</sequence>
<evidence type="ECO:0000256" key="2">
    <source>
        <dbReference type="ARBA" id="ARBA00004496"/>
    </source>
</evidence>
<dbReference type="GO" id="GO:0005737">
    <property type="term" value="C:cytoplasm"/>
    <property type="evidence" value="ECO:0007669"/>
    <property type="project" value="UniProtKB-SubCell"/>
</dbReference>
<dbReference type="FunCoup" id="A0A7J7C5B6">
    <property type="interactions" value="47"/>
</dbReference>
<comment type="subcellular location">
    <subcellularLocation>
        <location evidence="2">Cytoplasm</location>
    </subcellularLocation>
    <subcellularLocation>
        <location evidence="1">Nucleus</location>
    </subcellularLocation>
</comment>
<name>A0A7J7C5B6_TRIWF</name>
<dbReference type="Pfam" id="PF09811">
    <property type="entry name" value="Yae1_N"/>
    <property type="match status" value="1"/>
</dbReference>
<accession>A0A7J7C5B6</accession>
<dbReference type="AlphaFoldDB" id="A0A7J7C5B6"/>
<gene>
    <name evidence="6" type="ORF">HS088_TW21G01465</name>
</gene>
<dbReference type="PANTHER" id="PTHR18829:SF0">
    <property type="entry name" value="PROTEIN YAE1 HOMOLOG"/>
    <property type="match status" value="1"/>
</dbReference>